<dbReference type="EMBL" id="JAPZBU010000005">
    <property type="protein sequence ID" value="KAJ5404058.1"/>
    <property type="molecule type" value="Genomic_DNA"/>
</dbReference>
<evidence type="ECO:0000313" key="3">
    <source>
        <dbReference type="Proteomes" id="UP001147747"/>
    </source>
</evidence>
<comment type="caution">
    <text evidence="2">The sequence shown here is derived from an EMBL/GenBank/DDBJ whole genome shotgun (WGS) entry which is preliminary data.</text>
</comment>
<reference evidence="2" key="1">
    <citation type="submission" date="2022-12" db="EMBL/GenBank/DDBJ databases">
        <authorList>
            <person name="Petersen C."/>
        </authorList>
    </citation>
    <scope>NUCLEOTIDE SEQUENCE</scope>
    <source>
        <strain evidence="2">IBT 29677</strain>
    </source>
</reference>
<gene>
    <name evidence="2" type="ORF">N7509_003929</name>
</gene>
<dbReference type="Proteomes" id="UP001147747">
    <property type="component" value="Unassembled WGS sequence"/>
</dbReference>
<proteinExistence type="predicted"/>
<feature type="compositionally biased region" description="Polar residues" evidence="1">
    <location>
        <begin position="29"/>
        <end position="55"/>
    </location>
</feature>
<organism evidence="2 3">
    <name type="scientific">Penicillium cosmopolitanum</name>
    <dbReference type="NCBI Taxonomy" id="1131564"/>
    <lineage>
        <taxon>Eukaryota</taxon>
        <taxon>Fungi</taxon>
        <taxon>Dikarya</taxon>
        <taxon>Ascomycota</taxon>
        <taxon>Pezizomycotina</taxon>
        <taxon>Eurotiomycetes</taxon>
        <taxon>Eurotiomycetidae</taxon>
        <taxon>Eurotiales</taxon>
        <taxon>Aspergillaceae</taxon>
        <taxon>Penicillium</taxon>
    </lineage>
</organism>
<protein>
    <recommendedName>
        <fullName evidence="4">Myb-like domain-containing protein</fullName>
    </recommendedName>
</protein>
<evidence type="ECO:0008006" key="4">
    <source>
        <dbReference type="Google" id="ProtNLM"/>
    </source>
</evidence>
<dbReference type="Gene3D" id="1.10.10.60">
    <property type="entry name" value="Homeodomain-like"/>
    <property type="match status" value="1"/>
</dbReference>
<dbReference type="GeneID" id="81367546"/>
<keyword evidence="3" id="KW-1185">Reference proteome</keyword>
<name>A0A9W9W5X5_9EURO</name>
<dbReference type="AlphaFoldDB" id="A0A9W9W5X5"/>
<evidence type="ECO:0000256" key="1">
    <source>
        <dbReference type="SAM" id="MobiDB-lite"/>
    </source>
</evidence>
<dbReference type="OrthoDB" id="4369561at2759"/>
<reference evidence="2" key="2">
    <citation type="journal article" date="2023" name="IMA Fungus">
        <title>Comparative genomic study of the Penicillium genus elucidates a diverse pangenome and 15 lateral gene transfer events.</title>
        <authorList>
            <person name="Petersen C."/>
            <person name="Sorensen T."/>
            <person name="Nielsen M.R."/>
            <person name="Sondergaard T.E."/>
            <person name="Sorensen J.L."/>
            <person name="Fitzpatrick D.A."/>
            <person name="Frisvad J.C."/>
            <person name="Nielsen K.L."/>
        </authorList>
    </citation>
    <scope>NUCLEOTIDE SEQUENCE</scope>
    <source>
        <strain evidence="2">IBT 29677</strain>
    </source>
</reference>
<evidence type="ECO:0000313" key="2">
    <source>
        <dbReference type="EMBL" id="KAJ5404058.1"/>
    </source>
</evidence>
<feature type="region of interest" description="Disordered" evidence="1">
    <location>
        <begin position="28"/>
        <end position="122"/>
    </location>
</feature>
<accession>A0A9W9W5X5</accession>
<dbReference type="RefSeq" id="XP_056491300.1">
    <property type="nucleotide sequence ID" value="XM_056628566.1"/>
</dbReference>
<sequence length="319" mass="34908">METSRLSCVSYVAAPVPAPEQANRARALSSLSVVGDSQQESAWRNLSPTRPSNSLHPEDPENDTEPGQISDLGENPCSRANDAPERAKDSGPTEDKPVPSQPSAPPTVRSSPECSRIRTTRSSDVPVRYPSIAVIVPSPSWKQAAARTSTRAAAAVCKQRLRSGRNTRNHQDENTTLYDTKQPCQKRKKRRPLIVPFSDTSVSSIPVSSHCPGAIQGLRGSALLTVESNSGLKPAYFFTFVPDPSPMLSGPHAEVIPEKPRYTSDENALLVRLKEKEAMSWPEITTHFPGRNMSSLQVHYSTKLRHKASSRSGKPRRRG</sequence>
<feature type="compositionally biased region" description="Basic and acidic residues" evidence="1">
    <location>
        <begin position="82"/>
        <end position="97"/>
    </location>
</feature>